<protein>
    <submittedName>
        <fullName evidence="1">Uncharacterized protein</fullName>
    </submittedName>
</protein>
<evidence type="ECO:0000313" key="1">
    <source>
        <dbReference type="EMBL" id="KNE69420.1"/>
    </source>
</evidence>
<dbReference type="EMBL" id="GG745360">
    <property type="protein sequence ID" value="KNE69420.1"/>
    <property type="molecule type" value="Genomic_DNA"/>
</dbReference>
<gene>
    <name evidence="1" type="ORF">AMAG_13780</name>
</gene>
<reference evidence="2" key="2">
    <citation type="submission" date="2009-11" db="EMBL/GenBank/DDBJ databases">
        <title>The Genome Sequence of Allomyces macrogynus strain ATCC 38327.</title>
        <authorList>
            <consortium name="The Broad Institute Genome Sequencing Platform"/>
            <person name="Russ C."/>
            <person name="Cuomo C."/>
            <person name="Shea T."/>
            <person name="Young S.K."/>
            <person name="Zeng Q."/>
            <person name="Koehrsen M."/>
            <person name="Haas B."/>
            <person name="Borodovsky M."/>
            <person name="Guigo R."/>
            <person name="Alvarado L."/>
            <person name="Berlin A."/>
            <person name="Borenstein D."/>
            <person name="Chen Z."/>
            <person name="Engels R."/>
            <person name="Freedman E."/>
            <person name="Gellesch M."/>
            <person name="Goldberg J."/>
            <person name="Griggs A."/>
            <person name="Gujja S."/>
            <person name="Heiman D."/>
            <person name="Hepburn T."/>
            <person name="Howarth C."/>
            <person name="Jen D."/>
            <person name="Larson L."/>
            <person name="Lewis B."/>
            <person name="Mehta T."/>
            <person name="Park D."/>
            <person name="Pearson M."/>
            <person name="Roberts A."/>
            <person name="Saif S."/>
            <person name="Shenoy N."/>
            <person name="Sisk P."/>
            <person name="Stolte C."/>
            <person name="Sykes S."/>
            <person name="Walk T."/>
            <person name="White J."/>
            <person name="Yandava C."/>
            <person name="Burger G."/>
            <person name="Gray M.W."/>
            <person name="Holland P.W.H."/>
            <person name="King N."/>
            <person name="Lang F.B.F."/>
            <person name="Roger A.J."/>
            <person name="Ruiz-Trillo I."/>
            <person name="Lander E."/>
            <person name="Nusbaum C."/>
        </authorList>
    </citation>
    <scope>NUCLEOTIDE SEQUENCE [LARGE SCALE GENOMIC DNA]</scope>
    <source>
        <strain evidence="2">ATCC 38327</strain>
    </source>
</reference>
<dbReference type="VEuPathDB" id="FungiDB:AMAG_13780"/>
<reference evidence="1 2" key="1">
    <citation type="submission" date="2009-11" db="EMBL/GenBank/DDBJ databases">
        <title>Annotation of Allomyces macrogynus ATCC 38327.</title>
        <authorList>
            <consortium name="The Broad Institute Genome Sequencing Platform"/>
            <person name="Russ C."/>
            <person name="Cuomo C."/>
            <person name="Burger G."/>
            <person name="Gray M.W."/>
            <person name="Holland P.W.H."/>
            <person name="King N."/>
            <person name="Lang F.B.F."/>
            <person name="Roger A.J."/>
            <person name="Ruiz-Trillo I."/>
            <person name="Young S.K."/>
            <person name="Zeng Q."/>
            <person name="Gargeya S."/>
            <person name="Fitzgerald M."/>
            <person name="Haas B."/>
            <person name="Abouelleil A."/>
            <person name="Alvarado L."/>
            <person name="Arachchi H.M."/>
            <person name="Berlin A."/>
            <person name="Chapman S.B."/>
            <person name="Gearin G."/>
            <person name="Goldberg J."/>
            <person name="Griggs A."/>
            <person name="Gujja S."/>
            <person name="Hansen M."/>
            <person name="Heiman D."/>
            <person name="Howarth C."/>
            <person name="Larimer J."/>
            <person name="Lui A."/>
            <person name="MacDonald P.J.P."/>
            <person name="McCowen C."/>
            <person name="Montmayeur A."/>
            <person name="Murphy C."/>
            <person name="Neiman D."/>
            <person name="Pearson M."/>
            <person name="Priest M."/>
            <person name="Roberts A."/>
            <person name="Saif S."/>
            <person name="Shea T."/>
            <person name="Sisk P."/>
            <person name="Stolte C."/>
            <person name="Sykes S."/>
            <person name="Wortman J."/>
            <person name="Nusbaum C."/>
            <person name="Birren B."/>
        </authorList>
    </citation>
    <scope>NUCLEOTIDE SEQUENCE [LARGE SCALE GENOMIC DNA]</scope>
    <source>
        <strain evidence="1 2">ATCC 38327</strain>
    </source>
</reference>
<evidence type="ECO:0000313" key="2">
    <source>
        <dbReference type="Proteomes" id="UP000054350"/>
    </source>
</evidence>
<dbReference type="AlphaFoldDB" id="A0A0L0T3Y4"/>
<sequence>MSHLYEYVAPPALPEASTSTRSTASATPATLDDVPELLFRAPTWAGLTRLVARAPAADAPKAAVSASAELRRCQHMFSAAGIARNGAALSAGADIKQAIQAACAATGRPFDVESIPLGEAREQVLVAGQELLLEINLAAGTVESAKLEAPEMLCPAEYRDAGEHIVLETIRRRDVDGLTRALHQIALLDEVVAAKITAVVVHDGPGQ</sequence>
<name>A0A0L0T3Y4_ALLM3</name>
<accession>A0A0L0T3Y4</accession>
<keyword evidence="2" id="KW-1185">Reference proteome</keyword>
<dbReference type="Proteomes" id="UP000054350">
    <property type="component" value="Unassembled WGS sequence"/>
</dbReference>
<proteinExistence type="predicted"/>
<organism evidence="1 2">
    <name type="scientific">Allomyces macrogynus (strain ATCC 38327)</name>
    <name type="common">Allomyces javanicus var. macrogynus</name>
    <dbReference type="NCBI Taxonomy" id="578462"/>
    <lineage>
        <taxon>Eukaryota</taxon>
        <taxon>Fungi</taxon>
        <taxon>Fungi incertae sedis</taxon>
        <taxon>Blastocladiomycota</taxon>
        <taxon>Blastocladiomycetes</taxon>
        <taxon>Blastocladiales</taxon>
        <taxon>Blastocladiaceae</taxon>
        <taxon>Allomyces</taxon>
    </lineage>
</organism>